<evidence type="ECO:0000313" key="5">
    <source>
        <dbReference type="EMBL" id="KJH52322.1"/>
    </source>
</evidence>
<keyword evidence="6" id="KW-1185">Reference proteome</keyword>
<comment type="subcellular location">
    <subcellularLocation>
        <location evidence="1 4">Mitochondrion matrix</location>
    </subcellularLocation>
</comment>
<keyword evidence="2 4" id="KW-0496">Mitochondrion</keyword>
<reference evidence="5 6" key="1">
    <citation type="submission" date="2013-11" db="EMBL/GenBank/DDBJ databases">
        <title>Draft genome of the bovine lungworm Dictyocaulus viviparus.</title>
        <authorList>
            <person name="Mitreva M."/>
        </authorList>
    </citation>
    <scope>NUCLEOTIDE SEQUENCE [LARGE SCALE GENOMIC DNA]</scope>
    <source>
        <strain evidence="5 6">HannoverDv2000</strain>
    </source>
</reference>
<organism evidence="5 6">
    <name type="scientific">Dictyocaulus viviparus</name>
    <name type="common">Bovine lungworm</name>
    <dbReference type="NCBI Taxonomy" id="29172"/>
    <lineage>
        <taxon>Eukaryota</taxon>
        <taxon>Metazoa</taxon>
        <taxon>Ecdysozoa</taxon>
        <taxon>Nematoda</taxon>
        <taxon>Chromadorea</taxon>
        <taxon>Rhabditida</taxon>
        <taxon>Rhabditina</taxon>
        <taxon>Rhabditomorpha</taxon>
        <taxon>Strongyloidea</taxon>
        <taxon>Metastrongylidae</taxon>
        <taxon>Dictyocaulus</taxon>
    </lineage>
</organism>
<dbReference type="GO" id="GO:0005759">
    <property type="term" value="C:mitochondrial matrix"/>
    <property type="evidence" value="ECO:0007669"/>
    <property type="project" value="UniProtKB-SubCell"/>
</dbReference>
<dbReference type="GO" id="GO:0034553">
    <property type="term" value="P:mitochondrial respiratory chain complex II assembly"/>
    <property type="evidence" value="ECO:0007669"/>
    <property type="project" value="TreeGrafter"/>
</dbReference>
<dbReference type="Pfam" id="PF03937">
    <property type="entry name" value="Sdh5"/>
    <property type="match status" value="1"/>
</dbReference>
<evidence type="ECO:0000256" key="2">
    <source>
        <dbReference type="ARBA" id="ARBA00023128"/>
    </source>
</evidence>
<dbReference type="STRING" id="29172.A0A0D8Y806"/>
<evidence type="ECO:0000313" key="6">
    <source>
        <dbReference type="Proteomes" id="UP000053766"/>
    </source>
</evidence>
<reference evidence="6" key="2">
    <citation type="journal article" date="2016" name="Sci. Rep.">
        <title>Dictyocaulus viviparus genome, variome and transcriptome elucidate lungworm biology and support future intervention.</title>
        <authorList>
            <person name="McNulty S.N."/>
            <person name="Strube C."/>
            <person name="Rosa B.A."/>
            <person name="Martin J.C."/>
            <person name="Tyagi R."/>
            <person name="Choi Y.J."/>
            <person name="Wang Q."/>
            <person name="Hallsworth Pepin K."/>
            <person name="Zhang X."/>
            <person name="Ozersky P."/>
            <person name="Wilson R.K."/>
            <person name="Sternberg P.W."/>
            <person name="Gasser R.B."/>
            <person name="Mitreva M."/>
        </authorList>
    </citation>
    <scope>NUCLEOTIDE SEQUENCE [LARGE SCALE GENOMIC DNA]</scope>
    <source>
        <strain evidence="6">HannoverDv2000</strain>
    </source>
</reference>
<dbReference type="Proteomes" id="UP000053766">
    <property type="component" value="Unassembled WGS sequence"/>
</dbReference>
<dbReference type="AlphaFoldDB" id="A0A0D8Y806"/>
<comment type="subunit">
    <text evidence="4">Interacts with the flavoprotein subunit within the SDH catalytic dimer.</text>
</comment>
<dbReference type="FunFam" id="1.10.150.250:FF:000002">
    <property type="entry name" value="Succinate dehydrogenase assembly factor 2, mitochondrial"/>
    <property type="match status" value="1"/>
</dbReference>
<proteinExistence type="inferred from homology"/>
<dbReference type="InterPro" id="IPR005631">
    <property type="entry name" value="SDH"/>
</dbReference>
<dbReference type="Gene3D" id="1.10.150.250">
    <property type="entry name" value="Flavinator of succinate dehydrogenase"/>
    <property type="match status" value="1"/>
</dbReference>
<protein>
    <recommendedName>
        <fullName evidence="4">Succinate dehydrogenase assembly factor 2, mitochondrial</fullName>
        <shortName evidence="4">SDH assembly factor 2</shortName>
        <shortName evidence="4">SDHAF2</shortName>
    </recommendedName>
</protein>
<dbReference type="HAMAP" id="MF_03057">
    <property type="entry name" value="SDHAF2"/>
    <property type="match status" value="1"/>
</dbReference>
<dbReference type="InterPro" id="IPR036714">
    <property type="entry name" value="SDH_sf"/>
</dbReference>
<dbReference type="InterPro" id="IPR028882">
    <property type="entry name" value="SDHAF2"/>
</dbReference>
<keyword evidence="3 4" id="KW-0143">Chaperone</keyword>
<name>A0A0D8Y806_DICVI</name>
<evidence type="ECO:0000256" key="3">
    <source>
        <dbReference type="ARBA" id="ARBA00023186"/>
    </source>
</evidence>
<dbReference type="OrthoDB" id="284292at2759"/>
<gene>
    <name evidence="5" type="ORF">DICVIV_01524</name>
</gene>
<evidence type="ECO:0000256" key="4">
    <source>
        <dbReference type="HAMAP-Rule" id="MF_03057"/>
    </source>
</evidence>
<accession>A0A0D8Y806</accession>
<dbReference type="SUPFAM" id="SSF109910">
    <property type="entry name" value="YgfY-like"/>
    <property type="match status" value="1"/>
</dbReference>
<evidence type="ECO:0000256" key="1">
    <source>
        <dbReference type="ARBA" id="ARBA00004305"/>
    </source>
</evidence>
<dbReference type="PANTHER" id="PTHR12469:SF2">
    <property type="entry name" value="SUCCINATE DEHYDROGENASE ASSEMBLY FACTOR 2, MITOCHONDRIAL"/>
    <property type="match status" value="1"/>
</dbReference>
<comment type="similarity">
    <text evidence="4">Belongs to the SDHAF2 family.</text>
</comment>
<dbReference type="EMBL" id="KN716167">
    <property type="protein sequence ID" value="KJH52322.1"/>
    <property type="molecule type" value="Genomic_DNA"/>
</dbReference>
<comment type="function">
    <text evidence="4">Plays an essential role in the assembly of succinate dehydrogenase (SDH), an enzyme complex (also referred to as respiratory complex II) that is a component of both the tricarboxylic acid (TCA) cycle and the mitochondrial electron transport chain, and which couples the oxidation of succinate to fumarate with the reduction of ubiquinone (coenzyme Q) to ubiquinol. Required for flavinylation (covalent attachment of FAD) of the flavoprotein subunit of the SDH catalytic dimer.</text>
</comment>
<dbReference type="GO" id="GO:0006121">
    <property type="term" value="P:mitochondrial electron transport, succinate to ubiquinone"/>
    <property type="evidence" value="ECO:0007669"/>
    <property type="project" value="UniProtKB-UniRule"/>
</dbReference>
<sequence length="134" mass="15984">MICSYTWRGLYTNCTRFIPLVFRSYLSTPVASEVAINEKLDAMRSRLLYQSKKRGILENDIILGEFAKKYLPKMEREELDAYDKLVNGKHMEWDLYYFLCGKKEPPEDVADSNIFKMLRQFVEEKKFLQKFDDK</sequence>
<dbReference type="GO" id="GO:0006099">
    <property type="term" value="P:tricarboxylic acid cycle"/>
    <property type="evidence" value="ECO:0007669"/>
    <property type="project" value="TreeGrafter"/>
</dbReference>
<dbReference type="PANTHER" id="PTHR12469">
    <property type="entry name" value="PROTEIN EMI5 HOMOLOG, MITOCHONDRIAL"/>
    <property type="match status" value="1"/>
</dbReference>